<proteinExistence type="predicted"/>
<evidence type="ECO:0000313" key="2">
    <source>
        <dbReference type="EMBL" id="TFK56642.1"/>
    </source>
</evidence>
<evidence type="ECO:0000256" key="1">
    <source>
        <dbReference type="SAM" id="MobiDB-lite"/>
    </source>
</evidence>
<evidence type="ECO:0000313" key="3">
    <source>
        <dbReference type="Proteomes" id="UP000305948"/>
    </source>
</evidence>
<feature type="compositionally biased region" description="Basic residues" evidence="1">
    <location>
        <begin position="219"/>
        <end position="232"/>
    </location>
</feature>
<dbReference type="STRING" id="5364.A0A5C3NGY0"/>
<feature type="compositionally biased region" description="Pro residues" evidence="1">
    <location>
        <begin position="283"/>
        <end position="310"/>
    </location>
</feature>
<organism evidence="2 3">
    <name type="scientific">Heliocybe sulcata</name>
    <dbReference type="NCBI Taxonomy" id="5364"/>
    <lineage>
        <taxon>Eukaryota</taxon>
        <taxon>Fungi</taxon>
        <taxon>Dikarya</taxon>
        <taxon>Basidiomycota</taxon>
        <taxon>Agaricomycotina</taxon>
        <taxon>Agaricomycetes</taxon>
        <taxon>Gloeophyllales</taxon>
        <taxon>Gloeophyllaceae</taxon>
        <taxon>Heliocybe</taxon>
    </lineage>
</organism>
<reference evidence="2 3" key="1">
    <citation type="journal article" date="2019" name="Nat. Ecol. Evol.">
        <title>Megaphylogeny resolves global patterns of mushroom evolution.</title>
        <authorList>
            <person name="Varga T."/>
            <person name="Krizsan K."/>
            <person name="Foldi C."/>
            <person name="Dima B."/>
            <person name="Sanchez-Garcia M."/>
            <person name="Sanchez-Ramirez S."/>
            <person name="Szollosi G.J."/>
            <person name="Szarkandi J.G."/>
            <person name="Papp V."/>
            <person name="Albert L."/>
            <person name="Andreopoulos W."/>
            <person name="Angelini C."/>
            <person name="Antonin V."/>
            <person name="Barry K.W."/>
            <person name="Bougher N.L."/>
            <person name="Buchanan P."/>
            <person name="Buyck B."/>
            <person name="Bense V."/>
            <person name="Catcheside P."/>
            <person name="Chovatia M."/>
            <person name="Cooper J."/>
            <person name="Damon W."/>
            <person name="Desjardin D."/>
            <person name="Finy P."/>
            <person name="Geml J."/>
            <person name="Haridas S."/>
            <person name="Hughes K."/>
            <person name="Justo A."/>
            <person name="Karasinski D."/>
            <person name="Kautmanova I."/>
            <person name="Kiss B."/>
            <person name="Kocsube S."/>
            <person name="Kotiranta H."/>
            <person name="LaButti K.M."/>
            <person name="Lechner B.E."/>
            <person name="Liimatainen K."/>
            <person name="Lipzen A."/>
            <person name="Lukacs Z."/>
            <person name="Mihaltcheva S."/>
            <person name="Morgado L.N."/>
            <person name="Niskanen T."/>
            <person name="Noordeloos M.E."/>
            <person name="Ohm R.A."/>
            <person name="Ortiz-Santana B."/>
            <person name="Ovrebo C."/>
            <person name="Racz N."/>
            <person name="Riley R."/>
            <person name="Savchenko A."/>
            <person name="Shiryaev A."/>
            <person name="Soop K."/>
            <person name="Spirin V."/>
            <person name="Szebenyi C."/>
            <person name="Tomsovsky M."/>
            <person name="Tulloss R.E."/>
            <person name="Uehling J."/>
            <person name="Grigoriev I.V."/>
            <person name="Vagvolgyi C."/>
            <person name="Papp T."/>
            <person name="Martin F.M."/>
            <person name="Miettinen O."/>
            <person name="Hibbett D.S."/>
            <person name="Nagy L.G."/>
        </authorList>
    </citation>
    <scope>NUCLEOTIDE SEQUENCE [LARGE SCALE GENOMIC DNA]</scope>
    <source>
        <strain evidence="2 3">OMC1185</strain>
    </source>
</reference>
<dbReference type="EMBL" id="ML213503">
    <property type="protein sequence ID" value="TFK56642.1"/>
    <property type="molecule type" value="Genomic_DNA"/>
</dbReference>
<keyword evidence="3" id="KW-1185">Reference proteome</keyword>
<protein>
    <submittedName>
        <fullName evidence="2">Uncharacterized protein</fullName>
    </submittedName>
</protein>
<name>A0A5C3NGY0_9AGAM</name>
<feature type="compositionally biased region" description="Polar residues" evidence="1">
    <location>
        <begin position="50"/>
        <end position="61"/>
    </location>
</feature>
<dbReference type="OrthoDB" id="661148at2759"/>
<accession>A0A5C3NGY0</accession>
<feature type="region of interest" description="Disordered" evidence="1">
    <location>
        <begin position="1"/>
        <end position="74"/>
    </location>
</feature>
<feature type="compositionally biased region" description="Gly residues" evidence="1">
    <location>
        <begin position="325"/>
        <end position="336"/>
    </location>
</feature>
<feature type="compositionally biased region" description="Pro residues" evidence="1">
    <location>
        <begin position="236"/>
        <end position="273"/>
    </location>
</feature>
<feature type="compositionally biased region" description="Polar residues" evidence="1">
    <location>
        <begin position="478"/>
        <end position="506"/>
    </location>
</feature>
<feature type="compositionally biased region" description="Low complexity" evidence="1">
    <location>
        <begin position="337"/>
        <end position="347"/>
    </location>
</feature>
<dbReference type="AlphaFoldDB" id="A0A5C3NGY0"/>
<feature type="compositionally biased region" description="Basic and acidic residues" evidence="1">
    <location>
        <begin position="563"/>
        <end position="587"/>
    </location>
</feature>
<gene>
    <name evidence="2" type="ORF">OE88DRAFT_1650034</name>
</gene>
<feature type="region of interest" description="Disordered" evidence="1">
    <location>
        <begin position="182"/>
        <end position="347"/>
    </location>
</feature>
<dbReference type="Proteomes" id="UP000305948">
    <property type="component" value="Unassembled WGS sequence"/>
</dbReference>
<feature type="compositionally biased region" description="Basic and acidic residues" evidence="1">
    <location>
        <begin position="192"/>
        <end position="211"/>
    </location>
</feature>
<sequence>MEVDDNDDRDSTASVIGNETPKKHPFHVYDLGDAEGDAENPGTIADETDTSSTAKAGSPKTTPDPPLEATGESAGQTVSLTNDVASFLNSLSSILASHPELAEGLSTIVRHARDGNYWATHREALTRAASELRRSSMEFQAEGGRAGAYVRRAAEEEAGRRVTEAVNNVALAIRNMTIGSRAHDAAPATSGEEAREVPLERPSSRGEEFRRGRGGWGPRGHHHHHFRHHPFARHGPPSPPHMHRGPPPPGMHHGPPFPPHMPPPPPPHAPLGHPPAWDLYMGTPPPLSPPHSPNGPPTPPGAVPPPPPPPPHHERGMSPPPPGPDGGRPPFGGPFGGPFDPHMHFGPPFGGRGRGGMRGRGGFRGMGMHGPFPHGRPLPPFPPPMSSLFSSPAGPPPNHQEDFGLYDDGEFQDIDMYGLHSHDETRAELEAAKEFYKAMKERYRRERDARRRTRGGRGMSMDSGVPGQSTEANRDVPQENNPARPSEAQPNAGSSQQANTPATDAQTPAAGPSSETTNDPRRVSYGRGGWPALEISSVPRRSRTFHGRGGSHIPGGHHMRSASGDRRGGPRDMQERVERRVSEVRPQ</sequence>
<feature type="region of interest" description="Disordered" evidence="1">
    <location>
        <begin position="443"/>
        <end position="587"/>
    </location>
</feature>